<feature type="binding site" evidence="12">
    <location>
        <position position="701"/>
    </location>
    <ligand>
        <name>[4Fe-4S] cluster</name>
        <dbReference type="ChEBI" id="CHEBI:49883"/>
        <label>1</label>
    </ligand>
</feature>
<dbReference type="InterPro" id="IPR011895">
    <property type="entry name" value="Pyrv_flavodox_OxRed"/>
</dbReference>
<keyword evidence="4 12" id="KW-0479">Metal-binding</keyword>
<sequence>MAKKFQSMDGAQACAYCSYAFTEVAGIYPITPSSPIAEYVDLWSSQGKKNLFGAPVKVVEMQSEAGAAGVVHGSLQTGALTTTFTASQGLLLKIPNMYRIAGGLLPGVIHVAARSIAAQALSIFGDHQDVMAARQTGFAMLSTGSVQEVMDLAGVAHLASIESRIPFMHFFDGFRTSHEIQKVEMMDYEVYDRLLDRQAVKRFRDNALNPNHPVTRGSAQNDDVYFQTREVQNKFYDEVPDIVNKYMQEVSKETGRNYAPFVYYGPSDATDIIIAMGSVTETIEETIDYLNNQGKKVGLITVHLYRPFSKKYFFNSLPDSVQRIAVLDRTKEPGATGEPLYLEIRSVFYGRENAPQIIGGRYGLSSKDTTPAQIIAVYENLAGEARNHFTIGIKDDVTNLSLDIPENINVLSDDVTEALFFGLGSDGTVGANKNTIKIIGENTDYYGQAYFAYDSKKSGGVTRSHLRFAKNPIRSTYLCSNPTFVSCSTDSYLHKYDMVSGIRQGGTFLLNTVHSKDEIIDMLPTHVKRMLAEKNINFYIIDAVTMANGIGLGRRINTIMQSAFFKLNEQILPYEEAKDLMKTYAKKLYSRKGEAIVEMNYQAIDAGGDKLVKVDILADWKTLESPQVAETANNEKPEIPNFVENIANPINAIKGYDLPVSVFEGYEDGTMINGSTAFEKRGIANFVPKWVEENCIQCNQCAYVCPHAVIRAFLLTDDELKNAPDDTVTLKPFGKGLDGLYYRIQVSTLDCTGCELCVNVCPGKRGVKALEMSPIGEEIDKGEITRSDYIFNNVTYKDNLISKNTVKGSQFAQPLFEFHGACAGCGETPYITLATQLFGDSMMIANATGCSSIYGGSYPATPYTINSQGNGPAWANSLFEDNAEFGFGMRIASETIRNRIELAMEETMDQVEPELQDLFKVWIEKRDSMAETKALKPKLIKALENTSVESAKSILEIKDYIVRQSNWIIGGDGWAYDIGYGGLDHVIANQEDVNILVLDTEVYSNTGGQSSKSSQTGSIAKFTAAGKPGKKKDLAAMAMTYGHVYVASVSLGANMNQVIKAFTEAEAHDGPSIIIAYSTCIAHGIKGGLGNTASQTKLAVECGYWPIFRFNPKLADVGKNPLQIDCKEPNWDKYHDFLMSEARYAQLSKINGDDAKLLLEANKEEAKRRWMMYKRYSSMDYSFEIQDEQTETV</sequence>
<dbReference type="PROSITE" id="PS00198">
    <property type="entry name" value="4FE4S_FER_1"/>
    <property type="match status" value="1"/>
</dbReference>
<dbReference type="InterPro" id="IPR019752">
    <property type="entry name" value="Pyrv/ketoisovalerate_OxRed_cat"/>
</dbReference>
<dbReference type="GO" id="GO:0006979">
    <property type="term" value="P:response to oxidative stress"/>
    <property type="evidence" value="ECO:0007669"/>
    <property type="project" value="TreeGrafter"/>
</dbReference>
<feature type="binding site" evidence="10">
    <location>
        <position position="850"/>
    </location>
    <ligand>
        <name>thiamine diphosphate</name>
        <dbReference type="ChEBI" id="CHEBI:58937"/>
    </ligand>
</feature>
<dbReference type="FunFam" id="3.40.920.10:FF:000001">
    <property type="entry name" value="Pyruvate:ferredoxin (Flavodoxin) oxidoreductase"/>
    <property type="match status" value="1"/>
</dbReference>
<evidence type="ECO:0000259" key="13">
    <source>
        <dbReference type="PROSITE" id="PS51379"/>
    </source>
</evidence>
<dbReference type="Proteomes" id="UP000005707">
    <property type="component" value="Unassembled WGS sequence"/>
</dbReference>
<comment type="similarity">
    <text evidence="1 9">Belongs to the pyruvate:ferredoxin/flavodoxin oxidoreductase family.</text>
</comment>
<dbReference type="GO" id="GO:0016903">
    <property type="term" value="F:oxidoreductase activity, acting on the aldehyde or oxo group of donors"/>
    <property type="evidence" value="ECO:0007669"/>
    <property type="project" value="InterPro"/>
</dbReference>
<dbReference type="SMART" id="SM00890">
    <property type="entry name" value="EKR"/>
    <property type="match status" value="1"/>
</dbReference>
<reference evidence="14 15" key="2">
    <citation type="journal article" date="2013" name="PLoS ONE">
        <title>INDIGO - INtegrated Data Warehouse of MIcrobial GenOmes with Examples from the Red Sea Extremophiles.</title>
        <authorList>
            <person name="Alam I."/>
            <person name="Antunes A."/>
            <person name="Kamau A.A."/>
            <person name="Ba Alawi W."/>
            <person name="Kalkatawi M."/>
            <person name="Stingl U."/>
            <person name="Bajic V.B."/>
        </authorList>
    </citation>
    <scope>NUCLEOTIDE SEQUENCE [LARGE SCALE GENOMIC DNA]</scope>
    <source>
        <strain evidence="14 15">SSD-17B</strain>
    </source>
</reference>
<dbReference type="CDD" id="cd03377">
    <property type="entry name" value="TPP_PFOR_PNO"/>
    <property type="match status" value="1"/>
</dbReference>
<keyword evidence="8 12" id="KW-0411">Iron-sulfur</keyword>
<proteinExistence type="inferred from homology"/>
<keyword evidence="2 9" id="KW-0813">Transport</keyword>
<evidence type="ECO:0000256" key="5">
    <source>
        <dbReference type="ARBA" id="ARBA00022982"/>
    </source>
</evidence>
<feature type="binding site" evidence="10">
    <location>
        <position position="827"/>
    </location>
    <ligand>
        <name>thiamine diphosphate</name>
        <dbReference type="ChEBI" id="CHEBI:58937"/>
    </ligand>
</feature>
<name>U2FKM5_9MOLU</name>
<evidence type="ECO:0000256" key="7">
    <source>
        <dbReference type="ARBA" id="ARBA00023004"/>
    </source>
</evidence>
<dbReference type="EC" id="1.2.7.-" evidence="14"/>
<keyword evidence="5 9" id="KW-0249">Electron transport</keyword>
<feature type="binding site" evidence="12">
    <location>
        <position position="1080"/>
    </location>
    <ligand>
        <name>[4Fe-4S] cluster</name>
        <dbReference type="ChEBI" id="CHEBI:49883"/>
        <label>3</label>
    </ligand>
</feature>
<evidence type="ECO:0000313" key="15">
    <source>
        <dbReference type="Proteomes" id="UP000005707"/>
    </source>
</evidence>
<dbReference type="InterPro" id="IPR033412">
    <property type="entry name" value="PFOR_II"/>
</dbReference>
<evidence type="ECO:0000256" key="12">
    <source>
        <dbReference type="PIRSR" id="PIRSR000159-50"/>
    </source>
</evidence>
<feature type="binding site" evidence="12">
    <location>
        <position position="698"/>
    </location>
    <ligand>
        <name>[4Fe-4S] cluster</name>
        <dbReference type="ChEBI" id="CHEBI:49883"/>
        <label>1</label>
    </ligand>
</feature>
<evidence type="ECO:0000256" key="8">
    <source>
        <dbReference type="ARBA" id="ARBA00023014"/>
    </source>
</evidence>
<dbReference type="RefSeq" id="WP_008826541.1">
    <property type="nucleotide sequence ID" value="NZ_AFNU02000001.1"/>
</dbReference>
<keyword evidence="7 12" id="KW-0408">Iron</keyword>
<dbReference type="InterPro" id="IPR037112">
    <property type="entry name" value="Pyrv-flavodox_OxR_EKR_sf"/>
</dbReference>
<dbReference type="PIRSF" id="PIRSF000159">
    <property type="entry name" value="NifJ"/>
    <property type="match status" value="1"/>
</dbReference>
<keyword evidence="3 12" id="KW-0004">4Fe-4S</keyword>
<feature type="binding site" evidence="10">
    <location>
        <position position="31"/>
    </location>
    <ligand>
        <name>pyruvate</name>
        <dbReference type="ChEBI" id="CHEBI:15361"/>
    </ligand>
</feature>
<dbReference type="NCBIfam" id="TIGR02176">
    <property type="entry name" value="pyruv_ox_red"/>
    <property type="match status" value="1"/>
</dbReference>
<protein>
    <submittedName>
        <fullName evidence="14">Pyruvate-flavodoxin oxidoreductase protein</fullName>
        <ecNumber evidence="14">1.2.7.-</ecNumber>
    </submittedName>
</protein>
<feature type="binding site" evidence="12">
    <location>
        <position position="850"/>
    </location>
    <ligand>
        <name>[4Fe-4S] cluster</name>
        <dbReference type="ChEBI" id="CHEBI:49883"/>
        <label>3</label>
    </ligand>
</feature>
<feature type="binding site" evidence="12">
    <location>
        <position position="754"/>
    </location>
    <ligand>
        <name>[4Fe-4S] cluster</name>
        <dbReference type="ChEBI" id="CHEBI:49883"/>
        <label>2</label>
    </ligand>
</feature>
<dbReference type="FunFam" id="3.40.50.970:FF:000041">
    <property type="entry name" value="Pyruvate:ferredoxin (Flavodoxin) oxidoreductase"/>
    <property type="match status" value="1"/>
</dbReference>
<dbReference type="InterPro" id="IPR017896">
    <property type="entry name" value="4Fe4S_Fe-S-bd"/>
</dbReference>
<dbReference type="Gene3D" id="4.10.780.10">
    <property type="entry name" value="Pyruvate-flavodoxin oxidoreductase, EKR domain"/>
    <property type="match status" value="1"/>
</dbReference>
<evidence type="ECO:0000256" key="9">
    <source>
        <dbReference type="PIRNR" id="PIRNR000159"/>
    </source>
</evidence>
<feature type="domain" description="4Fe-4S ferredoxin-type" evidence="13">
    <location>
        <begin position="742"/>
        <end position="775"/>
    </location>
</feature>
<reference evidence="14 15" key="1">
    <citation type="journal article" date="2011" name="J. Bacteriol.">
        <title>Genome sequence of Haloplasma contractile, an unusual contractile bacterium from a deep-sea anoxic brine lake.</title>
        <authorList>
            <person name="Antunes A."/>
            <person name="Alam I."/>
            <person name="El Dorry H."/>
            <person name="Siam R."/>
            <person name="Robertson A."/>
            <person name="Bajic V.B."/>
            <person name="Stingl U."/>
        </authorList>
    </citation>
    <scope>NUCLEOTIDE SEQUENCE [LARGE SCALE GENOMIC DNA]</scope>
    <source>
        <strain evidence="14 15">SSD-17B</strain>
    </source>
</reference>
<feature type="site" description="Important for catalytic activity" evidence="11">
    <location>
        <position position="31"/>
    </location>
</feature>
<dbReference type="SUPFAM" id="SSF52518">
    <property type="entry name" value="Thiamin diphosphate-binding fold (THDP-binding)"/>
    <property type="match status" value="2"/>
</dbReference>
<dbReference type="InterPro" id="IPR019456">
    <property type="entry name" value="Pyrv-flavodox_OxRtase_EKR"/>
</dbReference>
<dbReference type="AlphaFoldDB" id="U2FKM5"/>
<dbReference type="InterPro" id="IPR002880">
    <property type="entry name" value="Pyrv_Fd/Flavodoxin_OxRdtase_N"/>
</dbReference>
<feature type="binding site" evidence="10">
    <location>
        <position position="114"/>
    </location>
    <ligand>
        <name>pyruvate</name>
        <dbReference type="ChEBI" id="CHEBI:15361"/>
    </ligand>
</feature>
<dbReference type="PROSITE" id="PS51379">
    <property type="entry name" value="4FE4S_FER_2"/>
    <property type="match status" value="2"/>
</dbReference>
<feature type="binding site" evidence="10">
    <location>
        <begin position="971"/>
        <end position="974"/>
    </location>
    <ligand>
        <name>thiamine diphosphate</name>
        <dbReference type="ChEBI" id="CHEBI:58937"/>
    </ligand>
</feature>
<dbReference type="Pfam" id="PF10371">
    <property type="entry name" value="EKR"/>
    <property type="match status" value="1"/>
</dbReference>
<dbReference type="GO" id="GO:0051539">
    <property type="term" value="F:4 iron, 4 sulfur cluster binding"/>
    <property type="evidence" value="ECO:0007669"/>
    <property type="project" value="UniProtKB-KW"/>
</dbReference>
<dbReference type="InterPro" id="IPR017900">
    <property type="entry name" value="4Fe4S_Fe_S_CS"/>
</dbReference>
<dbReference type="Pfam" id="PF01558">
    <property type="entry name" value="POR"/>
    <property type="match status" value="1"/>
</dbReference>
<dbReference type="SUPFAM" id="SSF52922">
    <property type="entry name" value="TK C-terminal domain-like"/>
    <property type="match status" value="1"/>
</dbReference>
<dbReference type="GO" id="GO:0022900">
    <property type="term" value="P:electron transport chain"/>
    <property type="evidence" value="ECO:0007669"/>
    <property type="project" value="InterPro"/>
</dbReference>
<feature type="site" description="Important for catalytic activity" evidence="11">
    <location>
        <position position="64"/>
    </location>
</feature>
<dbReference type="Pfam" id="PF01855">
    <property type="entry name" value="POR_N"/>
    <property type="match status" value="1"/>
</dbReference>
<keyword evidence="14" id="KW-0670">Pyruvate</keyword>
<feature type="binding site" evidence="12">
    <location>
        <position position="761"/>
    </location>
    <ligand>
        <name>[4Fe-4S] cluster</name>
        <dbReference type="ChEBI" id="CHEBI:49883"/>
        <label>1</label>
    </ligand>
</feature>
<evidence type="ECO:0000313" key="14">
    <source>
        <dbReference type="EMBL" id="ERJ13350.1"/>
    </source>
</evidence>
<feature type="domain" description="4Fe-4S ferredoxin-type" evidence="13">
    <location>
        <begin position="686"/>
        <end position="715"/>
    </location>
</feature>
<feature type="binding site" evidence="12">
    <location>
        <position position="825"/>
    </location>
    <ligand>
        <name>[4Fe-4S] cluster</name>
        <dbReference type="ChEBI" id="CHEBI:49883"/>
        <label>3</label>
    </ligand>
</feature>
<dbReference type="Gene3D" id="3.40.920.10">
    <property type="entry name" value="Pyruvate-ferredoxin oxidoreductase, PFOR, domain III"/>
    <property type="match status" value="1"/>
</dbReference>
<feature type="binding site" evidence="12">
    <location>
        <position position="705"/>
    </location>
    <ligand>
        <name>[4Fe-4S] cluster</name>
        <dbReference type="ChEBI" id="CHEBI:49883"/>
        <label>2</label>
    </ligand>
</feature>
<dbReference type="eggNOG" id="COG1143">
    <property type="taxonomic scope" value="Bacteria"/>
</dbReference>
<dbReference type="Gene3D" id="3.40.50.920">
    <property type="match status" value="1"/>
</dbReference>
<dbReference type="Gene3D" id="3.40.50.970">
    <property type="match status" value="2"/>
</dbReference>
<dbReference type="Gene3D" id="3.30.70.20">
    <property type="match status" value="1"/>
</dbReference>
<dbReference type="FunFam" id="3.40.50.920:FF:000007">
    <property type="entry name" value="Pyruvate:ferredoxin (Flavodoxin) oxidoreductase"/>
    <property type="match status" value="1"/>
</dbReference>
<organism evidence="14 15">
    <name type="scientific">Haloplasma contractile SSD-17B</name>
    <dbReference type="NCBI Taxonomy" id="1033810"/>
    <lineage>
        <taxon>Bacteria</taxon>
        <taxon>Bacillati</taxon>
        <taxon>Mycoplasmatota</taxon>
        <taxon>Mollicutes</taxon>
        <taxon>Haloplasmatales</taxon>
        <taxon>Haloplasmataceae</taxon>
        <taxon>Haloplasma</taxon>
    </lineage>
</organism>
<dbReference type="GO" id="GO:0005506">
    <property type="term" value="F:iron ion binding"/>
    <property type="evidence" value="ECO:0007669"/>
    <property type="project" value="InterPro"/>
</dbReference>
<dbReference type="InterPro" id="IPR009014">
    <property type="entry name" value="Transketo_C/PFOR_II"/>
</dbReference>
<keyword evidence="6 9" id="KW-0560">Oxidoreductase</keyword>
<dbReference type="eggNOG" id="COG1014">
    <property type="taxonomic scope" value="Bacteria"/>
</dbReference>
<feature type="binding site" evidence="12">
    <location>
        <position position="757"/>
    </location>
    <ligand>
        <name>[4Fe-4S] cluster</name>
        <dbReference type="ChEBI" id="CHEBI:49883"/>
        <label>2</label>
    </ligand>
</feature>
<evidence type="ECO:0000256" key="3">
    <source>
        <dbReference type="ARBA" id="ARBA00022485"/>
    </source>
</evidence>
<feature type="binding site" evidence="10">
    <location>
        <begin position="1000"/>
        <end position="1005"/>
    </location>
    <ligand>
        <name>thiamine diphosphate</name>
        <dbReference type="ChEBI" id="CHEBI:58937"/>
    </ligand>
</feature>
<comment type="caution">
    <text evidence="14">The sequence shown here is derived from an EMBL/GenBank/DDBJ whole genome shotgun (WGS) entry which is preliminary data.</text>
</comment>
<dbReference type="SUPFAM" id="SSF54862">
    <property type="entry name" value="4Fe-4S ferredoxins"/>
    <property type="match status" value="1"/>
</dbReference>
<dbReference type="FunFam" id="3.40.50.970:FF:000012">
    <property type="entry name" value="Pyruvate:ferredoxin (Flavodoxin) oxidoreductase"/>
    <property type="match status" value="1"/>
</dbReference>
<dbReference type="InterPro" id="IPR029061">
    <property type="entry name" value="THDP-binding"/>
</dbReference>
<dbReference type="STRING" id="1033810.HLPCO_000001"/>
<gene>
    <name evidence="14" type="ORF">HLPCO_000001</name>
</gene>
<accession>U2FKM5</accession>
<dbReference type="eggNOG" id="COG1013">
    <property type="taxonomic scope" value="Bacteria"/>
</dbReference>
<feature type="site" description="Important for catalytic activity" evidence="11">
    <location>
        <position position="1005"/>
    </location>
</feature>
<keyword evidence="15" id="KW-1185">Reference proteome</keyword>
<evidence type="ECO:0000256" key="2">
    <source>
        <dbReference type="ARBA" id="ARBA00022448"/>
    </source>
</evidence>
<dbReference type="InterPro" id="IPR011766">
    <property type="entry name" value="TPP_enzyme_TPP-bd"/>
</dbReference>
<feature type="binding site" evidence="12">
    <location>
        <position position="822"/>
    </location>
    <ligand>
        <name>[4Fe-4S] cluster</name>
        <dbReference type="ChEBI" id="CHEBI:49883"/>
        <label>3</label>
    </ligand>
</feature>
<dbReference type="EMBL" id="AFNU02000001">
    <property type="protein sequence ID" value="ERJ13350.1"/>
    <property type="molecule type" value="Genomic_DNA"/>
</dbReference>
<feature type="binding site" evidence="12">
    <location>
        <position position="751"/>
    </location>
    <ligand>
        <name>[4Fe-4S] cluster</name>
        <dbReference type="ChEBI" id="CHEBI:49883"/>
        <label>2</label>
    </ligand>
</feature>
<evidence type="ECO:0000256" key="4">
    <source>
        <dbReference type="ARBA" id="ARBA00022723"/>
    </source>
</evidence>
<dbReference type="PANTHER" id="PTHR32154">
    <property type="entry name" value="PYRUVATE-FLAVODOXIN OXIDOREDUCTASE-RELATED"/>
    <property type="match status" value="1"/>
</dbReference>
<evidence type="ECO:0000256" key="6">
    <source>
        <dbReference type="ARBA" id="ARBA00023002"/>
    </source>
</evidence>
<dbReference type="Pfam" id="PF17147">
    <property type="entry name" value="PFOR_II"/>
    <property type="match status" value="1"/>
</dbReference>
<dbReference type="eggNOG" id="COG0674">
    <property type="taxonomic scope" value="Bacteria"/>
</dbReference>
<evidence type="ECO:0000256" key="11">
    <source>
        <dbReference type="PIRSR" id="PIRSR000159-2"/>
    </source>
</evidence>
<dbReference type="Pfam" id="PF12838">
    <property type="entry name" value="Fer4_7"/>
    <property type="match status" value="1"/>
</dbReference>
<comment type="cofactor">
    <cofactor evidence="12">
        <name>[4Fe-4S] cluster</name>
        <dbReference type="ChEBI" id="CHEBI:49883"/>
    </cofactor>
    <text evidence="12">Binds 3 [4Fe-4S] clusters per subunit.</text>
</comment>
<dbReference type="CDD" id="cd07034">
    <property type="entry name" value="TPP_PYR_PFOR_IOR-alpha_like"/>
    <property type="match status" value="1"/>
</dbReference>
<dbReference type="InParanoid" id="U2FKM5"/>
<dbReference type="PANTHER" id="PTHR32154:SF0">
    <property type="entry name" value="PYRUVATE-FLAVODOXIN OXIDOREDUCTASE-RELATED"/>
    <property type="match status" value="1"/>
</dbReference>
<feature type="site" description="Important for catalytic activity" evidence="11">
    <location>
        <position position="114"/>
    </location>
</feature>
<dbReference type="FunFam" id="3.30.70.20:FF:000022">
    <property type="entry name" value="Pyruvate:ferredoxin (Flavodoxin) oxidoreductase"/>
    <property type="match status" value="1"/>
</dbReference>
<feature type="binding site" evidence="10">
    <location>
        <position position="64"/>
    </location>
    <ligand>
        <name>thiamine diphosphate</name>
        <dbReference type="ChEBI" id="CHEBI:58937"/>
    </ligand>
</feature>
<dbReference type="InterPro" id="IPR050722">
    <property type="entry name" value="Pyruvate:ferred/Flavod_OxRd"/>
</dbReference>
<evidence type="ECO:0000256" key="10">
    <source>
        <dbReference type="PIRSR" id="PIRSR000159-1"/>
    </source>
</evidence>
<dbReference type="Pfam" id="PF02775">
    <property type="entry name" value="TPP_enzyme_C"/>
    <property type="match status" value="1"/>
</dbReference>
<feature type="binding site" evidence="12">
    <location>
        <position position="695"/>
    </location>
    <ligand>
        <name>[4Fe-4S] cluster</name>
        <dbReference type="ChEBI" id="CHEBI:49883"/>
        <label>1</label>
    </ligand>
</feature>
<dbReference type="SUPFAM" id="SSF53323">
    <property type="entry name" value="Pyruvate-ferredoxin oxidoreductase, PFOR, domain III"/>
    <property type="match status" value="1"/>
</dbReference>
<dbReference type="GO" id="GO:0030976">
    <property type="term" value="F:thiamine pyrophosphate binding"/>
    <property type="evidence" value="ECO:0007669"/>
    <property type="project" value="InterPro"/>
</dbReference>
<dbReference type="OrthoDB" id="9794954at2"/>
<evidence type="ECO:0000256" key="1">
    <source>
        <dbReference type="ARBA" id="ARBA00009032"/>
    </source>
</evidence>
<dbReference type="InterPro" id="IPR002869">
    <property type="entry name" value="Pyrv_flavodox_OxRed_cen"/>
</dbReference>